<gene>
    <name evidence="6 7" type="primary">rlmH</name>
    <name evidence="7" type="ORF">MAMMFC1_00877</name>
</gene>
<accession>A0A348AGN1</accession>
<name>A0A348AGN1_9FIRM</name>
<dbReference type="Gene3D" id="3.40.1280.10">
    <property type="match status" value="1"/>
</dbReference>
<organism evidence="7 8">
    <name type="scientific">Methylomusa anaerophila</name>
    <dbReference type="NCBI Taxonomy" id="1930071"/>
    <lineage>
        <taxon>Bacteria</taxon>
        <taxon>Bacillati</taxon>
        <taxon>Bacillota</taxon>
        <taxon>Negativicutes</taxon>
        <taxon>Selenomonadales</taxon>
        <taxon>Sporomusaceae</taxon>
        <taxon>Methylomusa</taxon>
    </lineage>
</organism>
<comment type="subcellular location">
    <subcellularLocation>
        <location evidence="6">Cytoplasm</location>
    </subcellularLocation>
</comment>
<dbReference type="SUPFAM" id="SSF75217">
    <property type="entry name" value="alpha/beta knot"/>
    <property type="match status" value="1"/>
</dbReference>
<reference evidence="7 8" key="1">
    <citation type="journal article" date="2018" name="Int. J. Syst. Evol. Microbiol.">
        <title>Methylomusa anaerophila gen. nov., sp. nov., an anaerobic methanol-utilizing bacterium isolated from a microbial fuel cell.</title>
        <authorList>
            <person name="Amano N."/>
            <person name="Yamamuro A."/>
            <person name="Miyahara M."/>
            <person name="Kouzuma A."/>
            <person name="Abe T."/>
            <person name="Watanabe K."/>
        </authorList>
    </citation>
    <scope>NUCLEOTIDE SEQUENCE [LARGE SCALE GENOMIC DNA]</scope>
    <source>
        <strain evidence="7 8">MMFC1</strain>
    </source>
</reference>
<dbReference type="Proteomes" id="UP000276437">
    <property type="component" value="Chromosome"/>
</dbReference>
<dbReference type="NCBIfam" id="TIGR00246">
    <property type="entry name" value="tRNA_RlmH_YbeA"/>
    <property type="match status" value="1"/>
</dbReference>
<keyword evidence="4 6" id="KW-0949">S-adenosyl-L-methionine</keyword>
<evidence type="ECO:0000256" key="5">
    <source>
        <dbReference type="ARBA" id="ARBA00038303"/>
    </source>
</evidence>
<dbReference type="PIRSF" id="PIRSF004505">
    <property type="entry name" value="MT_bac"/>
    <property type="match status" value="1"/>
</dbReference>
<dbReference type="EC" id="2.1.1.177" evidence="6"/>
<dbReference type="NCBIfam" id="NF000985">
    <property type="entry name" value="PRK00103.1-3"/>
    <property type="match status" value="1"/>
</dbReference>
<dbReference type="PANTHER" id="PTHR33603">
    <property type="entry name" value="METHYLTRANSFERASE"/>
    <property type="match status" value="1"/>
</dbReference>
<dbReference type="InterPro" id="IPR003742">
    <property type="entry name" value="RlmH-like"/>
</dbReference>
<evidence type="ECO:0000256" key="2">
    <source>
        <dbReference type="ARBA" id="ARBA00022603"/>
    </source>
</evidence>
<dbReference type="Pfam" id="PF02590">
    <property type="entry name" value="SPOUT_MTase"/>
    <property type="match status" value="1"/>
</dbReference>
<feature type="binding site" evidence="6">
    <location>
        <position position="108"/>
    </location>
    <ligand>
        <name>S-adenosyl-L-methionine</name>
        <dbReference type="ChEBI" id="CHEBI:59789"/>
    </ligand>
</feature>
<evidence type="ECO:0000256" key="4">
    <source>
        <dbReference type="ARBA" id="ARBA00022691"/>
    </source>
</evidence>
<sequence>MKITIVTVGKIKEKYLTAGIQEYLKRLTPHCRLDIVELNEERMPDNPSPAEKAQAISREGERIQKSIRPGTHLIVLDVAGQMLSSEQLAAKFDTLALAGQSDLTFVIGGAFGLSPDVLAAAKERLSFSRMTFTHQMIRLLLVEQIYRAFKISRGEPYHW</sequence>
<dbReference type="CDD" id="cd18081">
    <property type="entry name" value="RlmH-like"/>
    <property type="match status" value="1"/>
</dbReference>
<keyword evidence="8" id="KW-1185">Reference proteome</keyword>
<keyword evidence="2 6" id="KW-0489">Methyltransferase</keyword>
<dbReference type="OrthoDB" id="9806643at2"/>
<comment type="function">
    <text evidence="6">Specifically methylates the pseudouridine at position 1915 (m3Psi1915) in 23S rRNA.</text>
</comment>
<dbReference type="GO" id="GO:0005737">
    <property type="term" value="C:cytoplasm"/>
    <property type="evidence" value="ECO:0007669"/>
    <property type="project" value="UniProtKB-SubCell"/>
</dbReference>
<keyword evidence="3 6" id="KW-0808">Transferase</keyword>
<dbReference type="KEGG" id="mana:MAMMFC1_00877"/>
<comment type="subunit">
    <text evidence="6">Homodimer.</text>
</comment>
<dbReference type="PANTHER" id="PTHR33603:SF1">
    <property type="entry name" value="RIBOSOMAL RNA LARGE SUBUNIT METHYLTRANSFERASE H"/>
    <property type="match status" value="1"/>
</dbReference>
<evidence type="ECO:0000313" key="8">
    <source>
        <dbReference type="Proteomes" id="UP000276437"/>
    </source>
</evidence>
<dbReference type="GO" id="GO:0070038">
    <property type="term" value="F:rRNA (pseudouridine-N3-)-methyltransferase activity"/>
    <property type="evidence" value="ECO:0007669"/>
    <property type="project" value="UniProtKB-UniRule"/>
</dbReference>
<dbReference type="EMBL" id="AP018449">
    <property type="protein sequence ID" value="BBB90229.1"/>
    <property type="molecule type" value="Genomic_DNA"/>
</dbReference>
<keyword evidence="6" id="KW-0963">Cytoplasm</keyword>
<evidence type="ECO:0000256" key="1">
    <source>
        <dbReference type="ARBA" id="ARBA00022552"/>
    </source>
</evidence>
<dbReference type="AlphaFoldDB" id="A0A348AGN1"/>
<dbReference type="InterPro" id="IPR029028">
    <property type="entry name" value="Alpha/beta_knot_MTases"/>
</dbReference>
<feature type="binding site" evidence="6">
    <location>
        <begin position="127"/>
        <end position="132"/>
    </location>
    <ligand>
        <name>S-adenosyl-L-methionine</name>
        <dbReference type="ChEBI" id="CHEBI:59789"/>
    </ligand>
</feature>
<comment type="catalytic activity">
    <reaction evidence="6">
        <text>pseudouridine(1915) in 23S rRNA + S-adenosyl-L-methionine = N(3)-methylpseudouridine(1915) in 23S rRNA + S-adenosyl-L-homocysteine + H(+)</text>
        <dbReference type="Rhea" id="RHEA:42752"/>
        <dbReference type="Rhea" id="RHEA-COMP:10221"/>
        <dbReference type="Rhea" id="RHEA-COMP:10222"/>
        <dbReference type="ChEBI" id="CHEBI:15378"/>
        <dbReference type="ChEBI" id="CHEBI:57856"/>
        <dbReference type="ChEBI" id="CHEBI:59789"/>
        <dbReference type="ChEBI" id="CHEBI:65314"/>
        <dbReference type="ChEBI" id="CHEBI:74486"/>
        <dbReference type="EC" id="2.1.1.177"/>
    </reaction>
</comment>
<feature type="binding site" evidence="6">
    <location>
        <position position="76"/>
    </location>
    <ligand>
        <name>S-adenosyl-L-methionine</name>
        <dbReference type="ChEBI" id="CHEBI:59789"/>
    </ligand>
</feature>
<dbReference type="InterPro" id="IPR029026">
    <property type="entry name" value="tRNA_m1G_MTases_N"/>
</dbReference>
<comment type="similarity">
    <text evidence="5 6">Belongs to the RNA methyltransferase RlmH family.</text>
</comment>
<keyword evidence="1 6" id="KW-0698">rRNA processing</keyword>
<dbReference type="HAMAP" id="MF_00658">
    <property type="entry name" value="23SrRNA_methyltr_H"/>
    <property type="match status" value="1"/>
</dbReference>
<protein>
    <recommendedName>
        <fullName evidence="6">Ribosomal RNA large subunit methyltransferase H</fullName>
        <ecNumber evidence="6">2.1.1.177</ecNumber>
    </recommendedName>
    <alternativeName>
        <fullName evidence="6">23S rRNA (pseudouridine1915-N3)-methyltransferase</fullName>
    </alternativeName>
    <alternativeName>
        <fullName evidence="6">23S rRNA m3Psi1915 methyltransferase</fullName>
    </alternativeName>
    <alternativeName>
        <fullName evidence="6">rRNA (pseudouridine-N3-)-methyltransferase RlmH</fullName>
    </alternativeName>
</protein>
<evidence type="ECO:0000256" key="6">
    <source>
        <dbReference type="HAMAP-Rule" id="MF_00658"/>
    </source>
</evidence>
<dbReference type="RefSeq" id="WP_126306799.1">
    <property type="nucleotide sequence ID" value="NZ_AP018449.1"/>
</dbReference>
<evidence type="ECO:0000256" key="3">
    <source>
        <dbReference type="ARBA" id="ARBA00022679"/>
    </source>
</evidence>
<proteinExistence type="inferred from homology"/>
<evidence type="ECO:0000313" key="7">
    <source>
        <dbReference type="EMBL" id="BBB90229.1"/>
    </source>
</evidence>